<dbReference type="GO" id="GO:0006749">
    <property type="term" value="P:glutathione metabolic process"/>
    <property type="evidence" value="ECO:0007669"/>
    <property type="project" value="TreeGrafter"/>
</dbReference>
<feature type="region of interest" description="Disordered" evidence="1">
    <location>
        <begin position="1"/>
        <end position="43"/>
    </location>
</feature>
<dbReference type="AlphaFoldDB" id="A0A1G8I4F7"/>
<proteinExistence type="predicted"/>
<evidence type="ECO:0000313" key="5">
    <source>
        <dbReference type="Proteomes" id="UP000198923"/>
    </source>
</evidence>
<gene>
    <name evidence="4" type="ORF">SAMN05421505_13528</name>
</gene>
<dbReference type="STRING" id="504805.SAMN05421505_13528"/>
<evidence type="ECO:0000259" key="2">
    <source>
        <dbReference type="Pfam" id="PF01968"/>
    </source>
</evidence>
<dbReference type="Proteomes" id="UP000198923">
    <property type="component" value="Unassembled WGS sequence"/>
</dbReference>
<keyword evidence="5" id="KW-1185">Reference proteome</keyword>
<dbReference type="InterPro" id="IPR008040">
    <property type="entry name" value="Hydant_A_N"/>
</dbReference>
<dbReference type="Pfam" id="PF01968">
    <property type="entry name" value="Hydantoinase_A"/>
    <property type="match status" value="1"/>
</dbReference>
<dbReference type="InterPro" id="IPR043129">
    <property type="entry name" value="ATPase_NBD"/>
</dbReference>
<dbReference type="Pfam" id="PF05378">
    <property type="entry name" value="Hydant_A_N"/>
    <property type="match status" value="1"/>
</dbReference>
<dbReference type="GO" id="GO:0005829">
    <property type="term" value="C:cytosol"/>
    <property type="evidence" value="ECO:0007669"/>
    <property type="project" value="TreeGrafter"/>
</dbReference>
<evidence type="ECO:0000256" key="1">
    <source>
        <dbReference type="SAM" id="MobiDB-lite"/>
    </source>
</evidence>
<dbReference type="InterPro" id="IPR002821">
    <property type="entry name" value="Hydantoinase_A"/>
</dbReference>
<dbReference type="EMBL" id="FNCN01000035">
    <property type="protein sequence ID" value="SDI13846.1"/>
    <property type="molecule type" value="Genomic_DNA"/>
</dbReference>
<evidence type="ECO:0000259" key="3">
    <source>
        <dbReference type="Pfam" id="PF05378"/>
    </source>
</evidence>
<reference evidence="4 5" key="1">
    <citation type="submission" date="2016-10" db="EMBL/GenBank/DDBJ databases">
        <authorList>
            <person name="de Groot N.N."/>
        </authorList>
    </citation>
    <scope>NUCLEOTIDE SEQUENCE [LARGE SCALE GENOMIC DNA]</scope>
    <source>
        <strain evidence="4 5">CPCC 201354</strain>
    </source>
</reference>
<organism evidence="4 5">
    <name type="scientific">Sinosporangium album</name>
    <dbReference type="NCBI Taxonomy" id="504805"/>
    <lineage>
        <taxon>Bacteria</taxon>
        <taxon>Bacillati</taxon>
        <taxon>Actinomycetota</taxon>
        <taxon>Actinomycetes</taxon>
        <taxon>Streptosporangiales</taxon>
        <taxon>Streptosporangiaceae</taxon>
        <taxon>Sinosporangium</taxon>
    </lineage>
</organism>
<dbReference type="InterPro" id="IPR045079">
    <property type="entry name" value="Oxoprolinase-like"/>
</dbReference>
<dbReference type="PANTHER" id="PTHR11365:SF23">
    <property type="entry name" value="HYPOTHETICAL 5-OXOPROLINASE (EUROFUNG)-RELATED"/>
    <property type="match status" value="1"/>
</dbReference>
<evidence type="ECO:0000313" key="4">
    <source>
        <dbReference type="EMBL" id="SDI13846.1"/>
    </source>
</evidence>
<accession>A0A1G8I4F7</accession>
<feature type="domain" description="Hydantoinase A/oxoprolinase" evidence="2">
    <location>
        <begin position="241"/>
        <end position="525"/>
    </location>
</feature>
<protein>
    <submittedName>
        <fullName evidence="4">N-methylhydantoinase A</fullName>
    </submittedName>
</protein>
<sequence>MPYDGDLPRTPPGRGGTGDGPRAARRRDRPGVSTPRVRSGAMTTIGVDVGGTFTDLVSRDTDTGQITVAKRPTTPAAPELGVLAAVDAAVPPESLARCAYFVHGTTVGLNALLERRGATVGLITTEGFRDVLEIRRGDRDDPYDLFWTPPPPLVPRRLRREVAERVAADGTVVRELDPEGVRRAAAVFAAEGVDAVAVVLINAYANAAHERAVPAALRDAGFAGEVSLSHEVSGEYREYERTTTTVVDAFVRHRMGPYLRNLDRGLRARGFTGRLLVTRSGGGALTLEEAAARPFETILSGPVAGAAATARLASSLGRSTAIAADVGGTSFDTALIEDGVLPLLFQGEVGGLPLQSPWVDVRSVGAGGGSVAYVDAGGLLRVGPRSAGAVPGPACYGRGGTEPTVTDAALHLGLIPPGPLAGGIDLDRDLATAALAPLAAPCGLPGADAVAEGVMRIAAAHMAHAVRGVTVERGVDPRRAVLVAFGGAGPLFGCLLAGELGASAVVVPANAGTFSAVGLVQADLVRGAARTLVRPLTDAALAEALTLAGALFTRLFTRLAGRGGGGEPADAVREIDLDLRHLGQEHTLAVRVEPGDTAGGVRARFTARYRRAYGHDMPGPLEIVTVRATVRAGLPGGPAPLPAPAAAGAPGERRDIDLWSFHRKRFVPSRAVPRAALTQATPGPLVVVEPTSTTYVDAGFTVAPHECGTLLVTREEKTL</sequence>
<dbReference type="PANTHER" id="PTHR11365">
    <property type="entry name" value="5-OXOPROLINASE RELATED"/>
    <property type="match status" value="1"/>
</dbReference>
<feature type="domain" description="Hydantoinase/oxoprolinase N-terminal" evidence="3">
    <location>
        <begin position="45"/>
        <end position="219"/>
    </location>
</feature>
<dbReference type="GO" id="GO:0017168">
    <property type="term" value="F:5-oxoprolinase (ATP-hydrolyzing) activity"/>
    <property type="evidence" value="ECO:0007669"/>
    <property type="project" value="TreeGrafter"/>
</dbReference>
<dbReference type="SUPFAM" id="SSF53067">
    <property type="entry name" value="Actin-like ATPase domain"/>
    <property type="match status" value="1"/>
</dbReference>
<name>A0A1G8I4F7_9ACTN</name>